<name>A0ABS3N0T7_9BACI</name>
<evidence type="ECO:0000313" key="3">
    <source>
        <dbReference type="Proteomes" id="UP000663981"/>
    </source>
</evidence>
<accession>A0ABS3N0T7</accession>
<evidence type="ECO:0000259" key="1">
    <source>
        <dbReference type="Pfam" id="PF01078"/>
    </source>
</evidence>
<dbReference type="PANTHER" id="PTHR32039">
    <property type="entry name" value="MAGNESIUM-CHELATASE SUBUNIT CHLI"/>
    <property type="match status" value="1"/>
</dbReference>
<protein>
    <submittedName>
        <fullName evidence="2">ATP-binding protein</fullName>
    </submittedName>
</protein>
<dbReference type="SUPFAM" id="SSF52540">
    <property type="entry name" value="P-loop containing nucleoside triphosphate hydrolases"/>
    <property type="match status" value="1"/>
</dbReference>
<feature type="domain" description="Magnesium chelatase ChlI-like catalytic" evidence="1">
    <location>
        <begin position="61"/>
        <end position="112"/>
    </location>
</feature>
<keyword evidence="2" id="KW-0067">ATP-binding</keyword>
<keyword evidence="2" id="KW-0547">Nucleotide-binding</keyword>
<sequence>MELKETIPPIRPYHSQSGYPNLELIYIKNLQDIIDILARRPPLQFIQTNTIFEENKVVEKDFNQIIGHEFAKRALEIAAASEHYVMMDGPPGCGKSLLVESFPTILPPCYKKHNSRK</sequence>
<evidence type="ECO:0000313" key="2">
    <source>
        <dbReference type="EMBL" id="MBO1511882.1"/>
    </source>
</evidence>
<dbReference type="Pfam" id="PF01078">
    <property type="entry name" value="Mg_chelatase"/>
    <property type="match status" value="1"/>
</dbReference>
<dbReference type="GO" id="GO:0005524">
    <property type="term" value="F:ATP binding"/>
    <property type="evidence" value="ECO:0007669"/>
    <property type="project" value="UniProtKB-KW"/>
</dbReference>
<reference evidence="2 3" key="1">
    <citation type="submission" date="2021-03" db="EMBL/GenBank/DDBJ databases">
        <title>Whole genome sequence of Metabacillus bambusae BG109.</title>
        <authorList>
            <person name="Jeong J.W."/>
        </authorList>
    </citation>
    <scope>NUCLEOTIDE SEQUENCE [LARGE SCALE GENOMIC DNA]</scope>
    <source>
        <strain evidence="2 3">BG109</strain>
    </source>
</reference>
<keyword evidence="3" id="KW-1185">Reference proteome</keyword>
<organism evidence="2 3">
    <name type="scientific">Metabacillus bambusae</name>
    <dbReference type="NCBI Taxonomy" id="2795218"/>
    <lineage>
        <taxon>Bacteria</taxon>
        <taxon>Bacillati</taxon>
        <taxon>Bacillota</taxon>
        <taxon>Bacilli</taxon>
        <taxon>Bacillales</taxon>
        <taxon>Bacillaceae</taxon>
        <taxon>Metabacillus</taxon>
    </lineage>
</organism>
<dbReference type="PANTHER" id="PTHR32039:SF7">
    <property type="entry name" value="COMPETENCE PROTEIN COMM"/>
    <property type="match status" value="1"/>
</dbReference>
<comment type="caution">
    <text evidence="2">The sequence shown here is derived from an EMBL/GenBank/DDBJ whole genome shotgun (WGS) entry which is preliminary data.</text>
</comment>
<dbReference type="Proteomes" id="UP000663981">
    <property type="component" value="Unassembled WGS sequence"/>
</dbReference>
<dbReference type="InterPro" id="IPR045006">
    <property type="entry name" value="CHLI-like"/>
</dbReference>
<dbReference type="EMBL" id="JAGDEL010000005">
    <property type="protein sequence ID" value="MBO1511882.1"/>
    <property type="molecule type" value="Genomic_DNA"/>
</dbReference>
<dbReference type="Gene3D" id="3.40.50.300">
    <property type="entry name" value="P-loop containing nucleotide triphosphate hydrolases"/>
    <property type="match status" value="1"/>
</dbReference>
<dbReference type="InterPro" id="IPR000523">
    <property type="entry name" value="Mg_chelatse_chII-like_cat_dom"/>
</dbReference>
<dbReference type="RefSeq" id="WP_207977538.1">
    <property type="nucleotide sequence ID" value="NZ_JAGDEL010000005.1"/>
</dbReference>
<gene>
    <name evidence="2" type="ORF">I7822_09385</name>
</gene>
<dbReference type="InterPro" id="IPR027417">
    <property type="entry name" value="P-loop_NTPase"/>
</dbReference>
<proteinExistence type="predicted"/>